<reference evidence="2 3" key="1">
    <citation type="journal article" date="2017" name="Int. J. Parasitol.">
        <title>The genome of the protozoan parasite Cystoisospora suis and a reverse vaccinology approach to identify vaccine candidates.</title>
        <authorList>
            <person name="Palmieri N."/>
            <person name="Shrestha A."/>
            <person name="Ruttkowski B."/>
            <person name="Beck T."/>
            <person name="Vogl C."/>
            <person name="Tomley F."/>
            <person name="Blake D.P."/>
            <person name="Joachim A."/>
        </authorList>
    </citation>
    <scope>NUCLEOTIDE SEQUENCE [LARGE SCALE GENOMIC DNA]</scope>
    <source>
        <strain evidence="2 3">Wien I</strain>
    </source>
</reference>
<keyword evidence="3" id="KW-1185">Reference proteome</keyword>
<feature type="non-terminal residue" evidence="2">
    <location>
        <position position="261"/>
    </location>
</feature>
<evidence type="ECO:0000313" key="3">
    <source>
        <dbReference type="Proteomes" id="UP000221165"/>
    </source>
</evidence>
<accession>A0A2C6KMU6</accession>
<dbReference type="GeneID" id="94431080"/>
<gene>
    <name evidence="2" type="ORF">CSUI_007725</name>
</gene>
<keyword evidence="1" id="KW-0472">Membrane</keyword>
<keyword evidence="1" id="KW-0812">Transmembrane</keyword>
<feature type="transmembrane region" description="Helical" evidence="1">
    <location>
        <begin position="143"/>
        <end position="160"/>
    </location>
</feature>
<dbReference type="EMBL" id="MIGC01004141">
    <property type="protein sequence ID" value="PHJ18449.1"/>
    <property type="molecule type" value="Genomic_DNA"/>
</dbReference>
<evidence type="ECO:0000256" key="1">
    <source>
        <dbReference type="SAM" id="Phobius"/>
    </source>
</evidence>
<protein>
    <submittedName>
        <fullName evidence="2">Uncharacterized protein</fullName>
    </submittedName>
</protein>
<dbReference type="VEuPathDB" id="ToxoDB:CSUI_007725"/>
<dbReference type="Pfam" id="PF14770">
    <property type="entry name" value="TMEM18"/>
    <property type="match status" value="1"/>
</dbReference>
<sequence length="261" mass="28812">MAIANSAAWVSNTSARYFSWHPVFEQVSVSEFLEGALPEFLGLRINIPSISELLSTGLDNTVSALLRQFLPSSLEPTTGTEADEYAARVVHGRLGTAELQLHSPVLSSLHNSAGFTTDPSGGYGKTPFTSLRELVQVVPSSDALVWSISLLQLLLFVLVIRSRRRHALQLSLLFLLSFLLLCSKHIGELCARLSREFPGTAFSQPYWRDIDSAHTILFVVWCCPLLSTMLVLSGVLVLELISSIRVLVQLRTQLHRRACVP</sequence>
<dbReference type="AlphaFoldDB" id="A0A2C6KMU6"/>
<comment type="caution">
    <text evidence="2">The sequence shown here is derived from an EMBL/GenBank/DDBJ whole genome shotgun (WGS) entry which is preliminary data.</text>
</comment>
<feature type="transmembrane region" description="Helical" evidence="1">
    <location>
        <begin position="167"/>
        <end position="186"/>
    </location>
</feature>
<proteinExistence type="predicted"/>
<dbReference type="InterPro" id="IPR026721">
    <property type="entry name" value="TMEM18"/>
</dbReference>
<evidence type="ECO:0000313" key="2">
    <source>
        <dbReference type="EMBL" id="PHJ18449.1"/>
    </source>
</evidence>
<dbReference type="Proteomes" id="UP000221165">
    <property type="component" value="Unassembled WGS sequence"/>
</dbReference>
<name>A0A2C6KMU6_9APIC</name>
<dbReference type="RefSeq" id="XP_067920156.1">
    <property type="nucleotide sequence ID" value="XM_068067869.1"/>
</dbReference>
<organism evidence="2 3">
    <name type="scientific">Cystoisospora suis</name>
    <dbReference type="NCBI Taxonomy" id="483139"/>
    <lineage>
        <taxon>Eukaryota</taxon>
        <taxon>Sar</taxon>
        <taxon>Alveolata</taxon>
        <taxon>Apicomplexa</taxon>
        <taxon>Conoidasida</taxon>
        <taxon>Coccidia</taxon>
        <taxon>Eucoccidiorida</taxon>
        <taxon>Eimeriorina</taxon>
        <taxon>Sarcocystidae</taxon>
        <taxon>Cystoisospora</taxon>
    </lineage>
</organism>
<keyword evidence="1" id="KW-1133">Transmembrane helix</keyword>
<feature type="transmembrane region" description="Helical" evidence="1">
    <location>
        <begin position="216"/>
        <end position="241"/>
    </location>
</feature>